<organism evidence="2">
    <name type="scientific">Pseudoalteromonas sp. SD03</name>
    <dbReference type="NCBI Taxonomy" id="3231719"/>
    <lineage>
        <taxon>Bacteria</taxon>
        <taxon>Pseudomonadati</taxon>
        <taxon>Pseudomonadota</taxon>
        <taxon>Gammaproteobacteria</taxon>
        <taxon>Alteromonadales</taxon>
        <taxon>Pseudoalteromonadaceae</taxon>
        <taxon>Pseudoalteromonas</taxon>
    </lineage>
</organism>
<keyword evidence="1" id="KW-0732">Signal</keyword>
<evidence type="ECO:0000256" key="1">
    <source>
        <dbReference type="SAM" id="SignalP"/>
    </source>
</evidence>
<feature type="chain" id="PRO_5044218472" evidence="1">
    <location>
        <begin position="19"/>
        <end position="189"/>
    </location>
</feature>
<dbReference type="AlphaFoldDB" id="A0AB39ATW2"/>
<feature type="signal peptide" evidence="1">
    <location>
        <begin position="1"/>
        <end position="18"/>
    </location>
</feature>
<proteinExistence type="predicted"/>
<gene>
    <name evidence="2" type="ORF">ABZP26_06055</name>
</gene>
<dbReference type="EMBL" id="CP162514">
    <property type="protein sequence ID" value="XDH88751.1"/>
    <property type="molecule type" value="Genomic_DNA"/>
</dbReference>
<name>A0AB39ATW2_9GAMM</name>
<protein>
    <submittedName>
        <fullName evidence="2">Uncharacterized protein</fullName>
    </submittedName>
</protein>
<sequence>MKRIIITIFCLISYSSFANEEAIESPIATSSFTFCHIDTKCITNIRLANTTPYKVKLSSLAFNKQGIDLNSMYVFEENSYYDLKENNLDTGMSEQPIQGRRRAYKQLSSLEFEPLEVKFIELKGIEKRFALDPGKRYLVGTLTPFVNLYINGKFADIITIRTNYSLLTIPTEDMEIKEQPIKQFATPQG</sequence>
<accession>A0AB39ATW2</accession>
<evidence type="ECO:0000313" key="2">
    <source>
        <dbReference type="EMBL" id="XDH88751.1"/>
    </source>
</evidence>
<reference evidence="2" key="1">
    <citation type="submission" date="2024-07" db="EMBL/GenBank/DDBJ databases">
        <authorList>
            <person name="Jiang Y."/>
            <person name="Qin Q."/>
        </authorList>
    </citation>
    <scope>NUCLEOTIDE SEQUENCE</scope>
    <source>
        <strain evidence="2">SD03</strain>
    </source>
</reference>
<dbReference type="RefSeq" id="WP_024601633.1">
    <property type="nucleotide sequence ID" value="NZ_CP162514.1"/>
</dbReference>